<name>A0AAD3TGE8_NEPGR</name>
<gene>
    <name evidence="1" type="ORF">Nepgr_030396</name>
</gene>
<organism evidence="1 2">
    <name type="scientific">Nepenthes gracilis</name>
    <name type="common">Slender pitcher plant</name>
    <dbReference type="NCBI Taxonomy" id="150966"/>
    <lineage>
        <taxon>Eukaryota</taxon>
        <taxon>Viridiplantae</taxon>
        <taxon>Streptophyta</taxon>
        <taxon>Embryophyta</taxon>
        <taxon>Tracheophyta</taxon>
        <taxon>Spermatophyta</taxon>
        <taxon>Magnoliopsida</taxon>
        <taxon>eudicotyledons</taxon>
        <taxon>Gunneridae</taxon>
        <taxon>Pentapetalae</taxon>
        <taxon>Caryophyllales</taxon>
        <taxon>Nepenthaceae</taxon>
        <taxon>Nepenthes</taxon>
    </lineage>
</organism>
<dbReference type="Proteomes" id="UP001279734">
    <property type="component" value="Unassembled WGS sequence"/>
</dbReference>
<sequence length="109" mass="12416">MGAPPNASAEVVEFSHERPRMKKQEALLSASSSHLWMTTDLSILQLKYNGDVFIEESKVVLPNQTSHLPIYFECGRGFSLSPPANEATKIYVKKRVELQRRMKEKPLQE</sequence>
<dbReference type="EMBL" id="BSYO01000034">
    <property type="protein sequence ID" value="GMH28553.1"/>
    <property type="molecule type" value="Genomic_DNA"/>
</dbReference>
<comment type="caution">
    <text evidence="1">The sequence shown here is derived from an EMBL/GenBank/DDBJ whole genome shotgun (WGS) entry which is preliminary data.</text>
</comment>
<accession>A0AAD3TGE8</accession>
<dbReference type="AlphaFoldDB" id="A0AAD3TGE8"/>
<keyword evidence="2" id="KW-1185">Reference proteome</keyword>
<evidence type="ECO:0000313" key="2">
    <source>
        <dbReference type="Proteomes" id="UP001279734"/>
    </source>
</evidence>
<evidence type="ECO:0000313" key="1">
    <source>
        <dbReference type="EMBL" id="GMH28553.1"/>
    </source>
</evidence>
<proteinExistence type="predicted"/>
<protein>
    <submittedName>
        <fullName evidence="1">Uncharacterized protein</fullName>
    </submittedName>
</protein>
<reference evidence="1" key="1">
    <citation type="submission" date="2023-05" db="EMBL/GenBank/DDBJ databases">
        <title>Nepenthes gracilis genome sequencing.</title>
        <authorList>
            <person name="Fukushima K."/>
        </authorList>
    </citation>
    <scope>NUCLEOTIDE SEQUENCE</scope>
    <source>
        <strain evidence="1">SING2019-196</strain>
    </source>
</reference>